<evidence type="ECO:0000256" key="1">
    <source>
        <dbReference type="SAM" id="SignalP"/>
    </source>
</evidence>
<reference evidence="2" key="1">
    <citation type="journal article" date="2014" name="PLoS ONE">
        <title>Transcriptome-Based Identification of ABC Transporters in the Western Tarnished Plant Bug Lygus hesperus.</title>
        <authorList>
            <person name="Hull J.J."/>
            <person name="Chaney K."/>
            <person name="Geib S.M."/>
            <person name="Fabrick J.A."/>
            <person name="Brent C.S."/>
            <person name="Walsh D."/>
            <person name="Lavine L.C."/>
        </authorList>
    </citation>
    <scope>NUCLEOTIDE SEQUENCE</scope>
</reference>
<name>A0A0A9XPI0_LYGHE</name>
<evidence type="ECO:0000313" key="3">
    <source>
        <dbReference type="EMBL" id="JAG63570.1"/>
    </source>
</evidence>
<dbReference type="EMBL" id="GBHO01022871">
    <property type="protein sequence ID" value="JAG20733.1"/>
    <property type="molecule type" value="Transcribed_RNA"/>
</dbReference>
<gene>
    <name evidence="2" type="primary">SI</name>
    <name evidence="2" type="ORF">CM83_100879</name>
</gene>
<protein>
    <submittedName>
        <fullName evidence="2">Sucrase-isomaltase, intestinal</fullName>
    </submittedName>
</protein>
<reference evidence="2" key="2">
    <citation type="submission" date="2014-07" db="EMBL/GenBank/DDBJ databases">
        <authorList>
            <person name="Hull J."/>
        </authorList>
    </citation>
    <scope>NUCLEOTIDE SEQUENCE</scope>
</reference>
<sequence>MEYVVFLVLLATMGRVSSKYDVGAIDKCVAVCDDCNAQFESSFAIRYCIQDCVWSRGTSLRKESLCNLPKYKDNTYDVLYNSHQEPGQRSGCHTICNNVQSGWRGESIE</sequence>
<accession>A0A0A9XPI0</accession>
<reference evidence="3" key="3">
    <citation type="submission" date="2014-09" db="EMBL/GenBank/DDBJ databases">
        <authorList>
            <person name="Magalhaes I.L.F."/>
            <person name="Oliveira U."/>
            <person name="Santos F.R."/>
            <person name="Vidigal T.H.D.A."/>
            <person name="Brescovit A.D."/>
            <person name="Santos A.J."/>
        </authorList>
    </citation>
    <scope>NUCLEOTIDE SEQUENCE</scope>
</reference>
<feature type="chain" id="PRO_5015033874" evidence="1">
    <location>
        <begin position="19"/>
        <end position="109"/>
    </location>
</feature>
<proteinExistence type="predicted"/>
<dbReference type="AlphaFoldDB" id="A0A0A9XPI0"/>
<feature type="signal peptide" evidence="1">
    <location>
        <begin position="1"/>
        <end position="18"/>
    </location>
</feature>
<evidence type="ECO:0000313" key="2">
    <source>
        <dbReference type="EMBL" id="JAG20733.1"/>
    </source>
</evidence>
<organism evidence="2">
    <name type="scientific">Lygus hesperus</name>
    <name type="common">Western plant bug</name>
    <dbReference type="NCBI Taxonomy" id="30085"/>
    <lineage>
        <taxon>Eukaryota</taxon>
        <taxon>Metazoa</taxon>
        <taxon>Ecdysozoa</taxon>
        <taxon>Arthropoda</taxon>
        <taxon>Hexapoda</taxon>
        <taxon>Insecta</taxon>
        <taxon>Pterygota</taxon>
        <taxon>Neoptera</taxon>
        <taxon>Paraneoptera</taxon>
        <taxon>Hemiptera</taxon>
        <taxon>Heteroptera</taxon>
        <taxon>Panheteroptera</taxon>
        <taxon>Cimicomorpha</taxon>
        <taxon>Miridae</taxon>
        <taxon>Mirini</taxon>
        <taxon>Lygus</taxon>
    </lineage>
</organism>
<keyword evidence="1" id="KW-0732">Signal</keyword>
<dbReference type="EMBL" id="GBRD01002251">
    <property type="protein sequence ID" value="JAG63570.1"/>
    <property type="molecule type" value="Transcribed_RNA"/>
</dbReference>